<evidence type="ECO:0000256" key="5">
    <source>
        <dbReference type="ARBA" id="ARBA00023002"/>
    </source>
</evidence>
<dbReference type="Pfam" id="PF00984">
    <property type="entry name" value="UDPG_MGDP_dh"/>
    <property type="match status" value="1"/>
</dbReference>
<dbReference type="AlphaFoldDB" id="A0A3A1WM12"/>
<keyword evidence="6 8" id="KW-0520">NAD</keyword>
<feature type="binding site" evidence="11">
    <location>
        <position position="342"/>
    </location>
    <ligand>
        <name>NAD(+)</name>
        <dbReference type="ChEBI" id="CHEBI:57540"/>
    </ligand>
</feature>
<feature type="binding site" evidence="10">
    <location>
        <begin position="263"/>
        <end position="267"/>
    </location>
    <ligand>
        <name>substrate</name>
    </ligand>
</feature>
<dbReference type="EMBL" id="QYRN01000002">
    <property type="protein sequence ID" value="RIY02596.1"/>
    <property type="molecule type" value="Genomic_DNA"/>
</dbReference>
<feature type="binding site" evidence="11">
    <location>
        <position position="133"/>
    </location>
    <ligand>
        <name>NAD(+)</name>
        <dbReference type="ChEBI" id="CHEBI:57540"/>
    </ligand>
</feature>
<dbReference type="SMART" id="SM00984">
    <property type="entry name" value="UDPG_MGDP_dh_C"/>
    <property type="match status" value="1"/>
</dbReference>
<dbReference type="GO" id="GO:0003979">
    <property type="term" value="F:UDP-glucose 6-dehydrogenase activity"/>
    <property type="evidence" value="ECO:0007669"/>
    <property type="project" value="UniProtKB-EC"/>
</dbReference>
<evidence type="ECO:0000256" key="6">
    <source>
        <dbReference type="ARBA" id="ARBA00023027"/>
    </source>
</evidence>
<evidence type="ECO:0000256" key="8">
    <source>
        <dbReference type="PIRNR" id="PIRNR000124"/>
    </source>
</evidence>
<evidence type="ECO:0000256" key="11">
    <source>
        <dbReference type="PIRSR" id="PIRSR500134-3"/>
    </source>
</evidence>
<dbReference type="InterPro" id="IPR008927">
    <property type="entry name" value="6-PGluconate_DH-like_C_sf"/>
</dbReference>
<dbReference type="InterPro" id="IPR014026">
    <property type="entry name" value="UDP-Glc/GDP-Man_DH_dimer"/>
</dbReference>
<dbReference type="Pfam" id="PF03721">
    <property type="entry name" value="UDPG_MGDP_dh_N"/>
    <property type="match status" value="1"/>
</dbReference>
<dbReference type="GO" id="GO:0006065">
    <property type="term" value="P:UDP-glucuronate biosynthetic process"/>
    <property type="evidence" value="ECO:0007669"/>
    <property type="project" value="UniProtKB-UniPathway"/>
</dbReference>
<evidence type="ECO:0000256" key="2">
    <source>
        <dbReference type="ARBA" id="ARBA00006601"/>
    </source>
</evidence>
<organism evidence="13 14">
    <name type="scientific">Aureimonas flava</name>
    <dbReference type="NCBI Taxonomy" id="2320271"/>
    <lineage>
        <taxon>Bacteria</taxon>
        <taxon>Pseudomonadati</taxon>
        <taxon>Pseudomonadota</taxon>
        <taxon>Alphaproteobacteria</taxon>
        <taxon>Hyphomicrobiales</taxon>
        <taxon>Aurantimonadaceae</taxon>
        <taxon>Aureimonas</taxon>
    </lineage>
</organism>
<dbReference type="PANTHER" id="PTHR43750">
    <property type="entry name" value="UDP-GLUCOSE 6-DEHYDROGENASE TUAD"/>
    <property type="match status" value="1"/>
</dbReference>
<protein>
    <recommendedName>
        <fullName evidence="4 8">UDP-glucose 6-dehydrogenase</fullName>
        <ecNumber evidence="3 8">1.1.1.22</ecNumber>
    </recommendedName>
</protein>
<feature type="binding site" evidence="11">
    <location>
        <position position="41"/>
    </location>
    <ligand>
        <name>NAD(+)</name>
        <dbReference type="ChEBI" id="CHEBI:57540"/>
    </ligand>
</feature>
<feature type="binding site" evidence="10">
    <location>
        <position position="335"/>
    </location>
    <ligand>
        <name>substrate</name>
    </ligand>
</feature>
<dbReference type="InterPro" id="IPR036291">
    <property type="entry name" value="NAD(P)-bd_dom_sf"/>
</dbReference>
<dbReference type="UniPathway" id="UPA00038">
    <property type="reaction ID" value="UER00491"/>
</dbReference>
<dbReference type="PANTHER" id="PTHR43750:SF3">
    <property type="entry name" value="UDP-GLUCOSE 6-DEHYDROGENASE TUAD"/>
    <property type="match status" value="1"/>
</dbReference>
<dbReference type="InterPro" id="IPR028357">
    <property type="entry name" value="UDPglc_DH_bac"/>
</dbReference>
<feature type="binding site" evidence="11">
    <location>
        <position position="97"/>
    </location>
    <ligand>
        <name>NAD(+)</name>
        <dbReference type="ChEBI" id="CHEBI:57540"/>
    </ligand>
</feature>
<dbReference type="SUPFAM" id="SSF48179">
    <property type="entry name" value="6-phosphogluconate dehydrogenase C-terminal domain-like"/>
    <property type="match status" value="1"/>
</dbReference>
<feature type="domain" description="UDP-glucose/GDP-mannose dehydrogenase C-terminal" evidence="12">
    <location>
        <begin position="328"/>
        <end position="430"/>
    </location>
</feature>
<sequence length="460" mass="49450">MLDISLAGSSAPQVAVIGTGYVGLVSGACLAEAGWRVACVDQVEAKITKLKAGVIPIYEPGLDEVVVRNAEAGRLTFTTDIAEALREAQIVIIAVGTPTRKLDGNADLQYVYAASRDIARSLKHYAVVVTKSTVPAGTGNEVRRIIERENPGLDFDVASNPEFLREGNAVSDFMKPDRIVIGTDSARARERLEALYRPFTDQGFELISTDIISSELIKYAANTFLATKVSFINEMADICEKVGGDIGAISRGMGSDKRIGREFLKPGPGYGGSCFPKDTLAMVHIGEKALSPATIVEAVITVNRSRPHRMVAKVVQAAGGSVDGKTIALLGLTFKPNTDDVRDSVAVLVAEQLVQKGATVRAFDPKGMEHAREMLGDAITYCPTMADAIGDADLCVLATEWEEFVRFPLEGYREALRNPILVDLRNVFSLEAMAEAGFEYHSIGRTSIQAPLPETLARSA</sequence>
<dbReference type="PIRSF" id="PIRSF500134">
    <property type="entry name" value="UDPglc_DH_bac"/>
    <property type="match status" value="1"/>
</dbReference>
<dbReference type="InterPro" id="IPR036220">
    <property type="entry name" value="UDP-Glc/GDP-Man_DH_C_sf"/>
</dbReference>
<evidence type="ECO:0000313" key="13">
    <source>
        <dbReference type="EMBL" id="RIY02596.1"/>
    </source>
</evidence>
<keyword evidence="14" id="KW-1185">Reference proteome</keyword>
<evidence type="ECO:0000256" key="1">
    <source>
        <dbReference type="ARBA" id="ARBA00004701"/>
    </source>
</evidence>
<feature type="binding site" evidence="10">
    <location>
        <position position="218"/>
    </location>
    <ligand>
        <name>substrate</name>
    </ligand>
</feature>
<dbReference type="RefSeq" id="WP_119538674.1">
    <property type="nucleotide sequence ID" value="NZ_QYRN01000002.1"/>
</dbReference>
<dbReference type="EC" id="1.1.1.22" evidence="3 8"/>
<feature type="active site" description="Nucleophile" evidence="9">
    <location>
        <position position="274"/>
    </location>
</feature>
<feature type="binding site" evidence="11">
    <location>
        <position position="46"/>
    </location>
    <ligand>
        <name>NAD(+)</name>
        <dbReference type="ChEBI" id="CHEBI:57540"/>
    </ligand>
</feature>
<evidence type="ECO:0000256" key="4">
    <source>
        <dbReference type="ARBA" id="ARBA00015132"/>
    </source>
</evidence>
<dbReference type="PIRSF" id="PIRSF000124">
    <property type="entry name" value="UDPglc_GDPman_dh"/>
    <property type="match status" value="1"/>
</dbReference>
<dbReference type="Proteomes" id="UP000265750">
    <property type="component" value="Unassembled WGS sequence"/>
</dbReference>
<dbReference type="InterPro" id="IPR014027">
    <property type="entry name" value="UDP-Glc/GDP-Man_DH_C"/>
</dbReference>
<evidence type="ECO:0000256" key="3">
    <source>
        <dbReference type="ARBA" id="ARBA00012954"/>
    </source>
</evidence>
<evidence type="ECO:0000313" key="14">
    <source>
        <dbReference type="Proteomes" id="UP000265750"/>
    </source>
</evidence>
<name>A0A3A1WM12_9HYPH</name>
<dbReference type="OrthoDB" id="9803238at2"/>
<comment type="pathway">
    <text evidence="1">Nucleotide-sugar biosynthesis; UDP-alpha-D-glucuronate biosynthesis; UDP-alpha-D-glucuronate from UDP-alpha-D-glucose: step 1/1.</text>
</comment>
<keyword evidence="5 8" id="KW-0560">Oxidoreductase</keyword>
<comment type="catalytic activity">
    <reaction evidence="7 8">
        <text>UDP-alpha-D-glucose + 2 NAD(+) + H2O = UDP-alpha-D-glucuronate + 2 NADH + 3 H(+)</text>
        <dbReference type="Rhea" id="RHEA:23596"/>
        <dbReference type="ChEBI" id="CHEBI:15377"/>
        <dbReference type="ChEBI" id="CHEBI:15378"/>
        <dbReference type="ChEBI" id="CHEBI:57540"/>
        <dbReference type="ChEBI" id="CHEBI:57945"/>
        <dbReference type="ChEBI" id="CHEBI:58052"/>
        <dbReference type="ChEBI" id="CHEBI:58885"/>
        <dbReference type="EC" id="1.1.1.22"/>
    </reaction>
</comment>
<dbReference type="SUPFAM" id="SSF52413">
    <property type="entry name" value="UDP-glucose/GDP-mannose dehydrogenase C-terminal domain"/>
    <property type="match status" value="1"/>
</dbReference>
<accession>A0A3A1WM12</accession>
<feature type="binding site" evidence="11">
    <location>
        <position position="166"/>
    </location>
    <ligand>
        <name>NAD(+)</name>
        <dbReference type="ChEBI" id="CHEBI:57540"/>
    </ligand>
</feature>
<proteinExistence type="inferred from homology"/>
<reference evidence="14" key="1">
    <citation type="submission" date="2018-09" db="EMBL/GenBank/DDBJ databases">
        <authorList>
            <person name="Tuo L."/>
        </authorList>
    </citation>
    <scope>NUCLEOTIDE SEQUENCE [LARGE SCALE GENOMIC DNA]</scope>
    <source>
        <strain evidence="14">M2BS4Y-1</strain>
    </source>
</reference>
<evidence type="ECO:0000256" key="9">
    <source>
        <dbReference type="PIRSR" id="PIRSR500134-1"/>
    </source>
</evidence>
<dbReference type="InterPro" id="IPR017476">
    <property type="entry name" value="UDP-Glc/GDP-Man"/>
</dbReference>
<feature type="binding site" evidence="10">
    <location>
        <position position="271"/>
    </location>
    <ligand>
        <name>substrate</name>
    </ligand>
</feature>
<comment type="caution">
    <text evidence="13">The sequence shown here is derived from an EMBL/GenBank/DDBJ whole genome shotgun (WGS) entry which is preliminary data.</text>
</comment>
<evidence type="ECO:0000259" key="12">
    <source>
        <dbReference type="SMART" id="SM00984"/>
    </source>
</evidence>
<feature type="binding site" evidence="10">
    <location>
        <begin position="163"/>
        <end position="166"/>
    </location>
    <ligand>
        <name>substrate</name>
    </ligand>
</feature>
<dbReference type="NCBIfam" id="TIGR03026">
    <property type="entry name" value="NDP-sugDHase"/>
    <property type="match status" value="1"/>
</dbReference>
<dbReference type="Gene3D" id="3.40.50.720">
    <property type="entry name" value="NAD(P)-binding Rossmann-like Domain"/>
    <property type="match status" value="2"/>
</dbReference>
<dbReference type="Gene3D" id="1.20.5.100">
    <property type="entry name" value="Cytochrome c1, transmembrane anchor, C-terminal"/>
    <property type="match status" value="1"/>
</dbReference>
<dbReference type="Pfam" id="PF03720">
    <property type="entry name" value="UDPG_MGDP_dh_C"/>
    <property type="match status" value="1"/>
</dbReference>
<evidence type="ECO:0000256" key="7">
    <source>
        <dbReference type="ARBA" id="ARBA00047473"/>
    </source>
</evidence>
<dbReference type="GO" id="GO:0000271">
    <property type="term" value="P:polysaccharide biosynthetic process"/>
    <property type="evidence" value="ECO:0007669"/>
    <property type="project" value="InterPro"/>
</dbReference>
<evidence type="ECO:0000256" key="10">
    <source>
        <dbReference type="PIRSR" id="PIRSR500134-2"/>
    </source>
</evidence>
<gene>
    <name evidence="13" type="ORF">D3218_04320</name>
</gene>
<feature type="binding site" evidence="11">
    <location>
        <position position="277"/>
    </location>
    <ligand>
        <name>NAD(+)</name>
        <dbReference type="ChEBI" id="CHEBI:57540"/>
    </ligand>
</feature>
<dbReference type="SUPFAM" id="SSF51735">
    <property type="entry name" value="NAD(P)-binding Rossmann-fold domains"/>
    <property type="match status" value="1"/>
</dbReference>
<dbReference type="GO" id="GO:0051287">
    <property type="term" value="F:NAD binding"/>
    <property type="evidence" value="ECO:0007669"/>
    <property type="project" value="InterPro"/>
</dbReference>
<comment type="similarity">
    <text evidence="2 8">Belongs to the UDP-glucose/GDP-mannose dehydrogenase family.</text>
</comment>
<dbReference type="InterPro" id="IPR001732">
    <property type="entry name" value="UDP-Glc/GDP-Man_DH_N"/>
</dbReference>